<organism evidence="2 3">
    <name type="scientific">Gossypium davidsonii</name>
    <name type="common">Davidson's cotton</name>
    <name type="synonym">Gossypium klotzschianum subsp. davidsonii</name>
    <dbReference type="NCBI Taxonomy" id="34287"/>
    <lineage>
        <taxon>Eukaryota</taxon>
        <taxon>Viridiplantae</taxon>
        <taxon>Streptophyta</taxon>
        <taxon>Embryophyta</taxon>
        <taxon>Tracheophyta</taxon>
        <taxon>Spermatophyta</taxon>
        <taxon>Magnoliopsida</taxon>
        <taxon>eudicotyledons</taxon>
        <taxon>Gunneridae</taxon>
        <taxon>Pentapetalae</taxon>
        <taxon>rosids</taxon>
        <taxon>malvids</taxon>
        <taxon>Malvales</taxon>
        <taxon>Malvaceae</taxon>
        <taxon>Malvoideae</taxon>
        <taxon>Gossypium</taxon>
    </lineage>
</organism>
<sequence>MLSYAGMVIKDNLGRVFGSQSVLTSHVPMTFAAKTLAYFHAVRLVLDIGLQEVTIEGDSLTMIRKKWRGIVRLSGRTCLTARGFRADLVLQGGFLVGGALGVRCLGYG</sequence>
<dbReference type="GO" id="GO:0003676">
    <property type="term" value="F:nucleic acid binding"/>
    <property type="evidence" value="ECO:0007669"/>
    <property type="project" value="InterPro"/>
</dbReference>
<evidence type="ECO:0000259" key="1">
    <source>
        <dbReference type="Pfam" id="PF13456"/>
    </source>
</evidence>
<dbReference type="Proteomes" id="UP000593561">
    <property type="component" value="Unassembled WGS sequence"/>
</dbReference>
<gene>
    <name evidence="2" type="ORF">Godav_021018</name>
</gene>
<dbReference type="EMBL" id="JABFAC010000003">
    <property type="protein sequence ID" value="MBA0608841.1"/>
    <property type="molecule type" value="Genomic_DNA"/>
</dbReference>
<reference evidence="2 3" key="1">
    <citation type="journal article" date="2019" name="Genome Biol. Evol.">
        <title>Insights into the evolution of the New World diploid cottons (Gossypium, subgenus Houzingenia) based on genome sequencing.</title>
        <authorList>
            <person name="Grover C.E."/>
            <person name="Arick M.A. 2nd"/>
            <person name="Thrash A."/>
            <person name="Conover J.L."/>
            <person name="Sanders W.S."/>
            <person name="Peterson D.G."/>
            <person name="Frelichowski J.E."/>
            <person name="Scheffler J.A."/>
            <person name="Scheffler B.E."/>
            <person name="Wendel J.F."/>
        </authorList>
    </citation>
    <scope>NUCLEOTIDE SEQUENCE [LARGE SCALE GENOMIC DNA]</scope>
    <source>
        <strain evidence="2">27</strain>
        <tissue evidence="2">Leaf</tissue>
    </source>
</reference>
<dbReference type="AlphaFoldDB" id="A0A7J8R4Y3"/>
<dbReference type="InterPro" id="IPR002156">
    <property type="entry name" value="RNaseH_domain"/>
</dbReference>
<protein>
    <recommendedName>
        <fullName evidence="1">RNase H type-1 domain-containing protein</fullName>
    </recommendedName>
</protein>
<keyword evidence="3" id="KW-1185">Reference proteome</keyword>
<proteinExistence type="predicted"/>
<evidence type="ECO:0000313" key="3">
    <source>
        <dbReference type="Proteomes" id="UP000593561"/>
    </source>
</evidence>
<dbReference type="Pfam" id="PF13456">
    <property type="entry name" value="RVT_3"/>
    <property type="match status" value="1"/>
</dbReference>
<name>A0A7J8R4Y3_GOSDV</name>
<evidence type="ECO:0000313" key="2">
    <source>
        <dbReference type="EMBL" id="MBA0608841.1"/>
    </source>
</evidence>
<dbReference type="GO" id="GO:0004523">
    <property type="term" value="F:RNA-DNA hybrid ribonuclease activity"/>
    <property type="evidence" value="ECO:0007669"/>
    <property type="project" value="InterPro"/>
</dbReference>
<feature type="domain" description="RNase H type-1" evidence="1">
    <location>
        <begin position="3"/>
        <end position="64"/>
    </location>
</feature>
<accession>A0A7J8R4Y3</accession>
<comment type="caution">
    <text evidence="2">The sequence shown here is derived from an EMBL/GenBank/DDBJ whole genome shotgun (WGS) entry which is preliminary data.</text>
</comment>